<dbReference type="PROSITE" id="PS51318">
    <property type="entry name" value="TAT"/>
    <property type="match status" value="1"/>
</dbReference>
<evidence type="ECO:0000313" key="6">
    <source>
        <dbReference type="EMBL" id="MBP0617015.1"/>
    </source>
</evidence>
<keyword evidence="3 4" id="KW-0732">Signal</keyword>
<protein>
    <submittedName>
        <fullName evidence="6">ABC transporter substrate-binding protein</fullName>
    </submittedName>
</protein>
<feature type="domain" description="Solute-binding protein family 5" evidence="5">
    <location>
        <begin position="85"/>
        <end position="437"/>
    </location>
</feature>
<dbReference type="InterPro" id="IPR000914">
    <property type="entry name" value="SBP_5_dom"/>
</dbReference>
<dbReference type="SUPFAM" id="SSF53850">
    <property type="entry name" value="Periplasmic binding protein-like II"/>
    <property type="match status" value="1"/>
</dbReference>
<comment type="caution">
    <text evidence="6">The sequence shown here is derived from an EMBL/GenBank/DDBJ whole genome shotgun (WGS) entry which is preliminary data.</text>
</comment>
<dbReference type="RefSeq" id="WP_209595515.1">
    <property type="nucleotide sequence ID" value="NZ_JAGJCF010000013.1"/>
</dbReference>
<feature type="chain" id="PRO_5046149744" evidence="4">
    <location>
        <begin position="36"/>
        <end position="541"/>
    </location>
</feature>
<feature type="signal peptide" evidence="4">
    <location>
        <begin position="1"/>
        <end position="35"/>
    </location>
</feature>
<accession>A0ABS4BLI8</accession>
<dbReference type="Gene3D" id="3.10.105.10">
    <property type="entry name" value="Dipeptide-binding Protein, Domain 3"/>
    <property type="match status" value="1"/>
</dbReference>
<evidence type="ECO:0000256" key="1">
    <source>
        <dbReference type="ARBA" id="ARBA00004418"/>
    </source>
</evidence>
<dbReference type="InterPro" id="IPR006311">
    <property type="entry name" value="TAT_signal"/>
</dbReference>
<evidence type="ECO:0000256" key="2">
    <source>
        <dbReference type="ARBA" id="ARBA00005695"/>
    </source>
</evidence>
<dbReference type="CDD" id="cd08517">
    <property type="entry name" value="PBP2_NikA_DppA_OppA_like_13"/>
    <property type="match status" value="1"/>
</dbReference>
<proteinExistence type="inferred from homology"/>
<comment type="similarity">
    <text evidence="2">Belongs to the bacterial solute-binding protein 5 family.</text>
</comment>
<sequence>MSKSNSMTLNRRSFLAGVSASALLPSALTFGTSAAAETVKMGGILHTTMWPTPTYLNAAITTAGTEAFLSPKMFDGLLGYDYGMKPKGSLAREWNVSEDGQRITFKLRDDVKWHDGEPFTAKDVAFTFMEVLKVFHGRGKTTFAALSAVETPDDHTAVFVLDKPSPAMMRALDSRESPILPAHIYEGTDIMANPANVKPIGTGPFKLAAYEIGANVVMEKNPDYWDEGYPRLDRMVVQFIADGSTRAAMLESGEVDAIFFNMIPAQDILRIAAEPGFVMEKRGFETMLSSQQMDFNLDHPILAKKEVRHAIAHAIDTKWITDNIWYGLGKPGKTPLHAGQTPFFTTEGVPAYPLDLEKANALLDEAGYPRKNGGMRFSLMLDPSPWGTESINASSYVREQLRQIGIAVTVRTQDFALFVKTVYTDRKHDLALYTAAMGVDPTIGVQRFYDSHSFKPGVGFSNGAHYDNPKVDALLEAAATEVDEAKRIEDYAEFQRIAMEDLPVLKITDIEMATIAADYVKDFTVDAIGAAGSLKQLWLDQ</sequence>
<evidence type="ECO:0000256" key="3">
    <source>
        <dbReference type="ARBA" id="ARBA00022729"/>
    </source>
</evidence>
<dbReference type="Proteomes" id="UP000678276">
    <property type="component" value="Unassembled WGS sequence"/>
</dbReference>
<gene>
    <name evidence="6" type="ORF">J6595_15615</name>
</gene>
<organism evidence="6 7">
    <name type="scientific">Jiella mangrovi</name>
    <dbReference type="NCBI Taxonomy" id="2821407"/>
    <lineage>
        <taxon>Bacteria</taxon>
        <taxon>Pseudomonadati</taxon>
        <taxon>Pseudomonadota</taxon>
        <taxon>Alphaproteobacteria</taxon>
        <taxon>Hyphomicrobiales</taxon>
        <taxon>Aurantimonadaceae</taxon>
        <taxon>Jiella</taxon>
    </lineage>
</organism>
<dbReference type="Pfam" id="PF00496">
    <property type="entry name" value="SBP_bac_5"/>
    <property type="match status" value="1"/>
</dbReference>
<evidence type="ECO:0000259" key="5">
    <source>
        <dbReference type="Pfam" id="PF00496"/>
    </source>
</evidence>
<dbReference type="PIRSF" id="PIRSF002741">
    <property type="entry name" value="MppA"/>
    <property type="match status" value="1"/>
</dbReference>
<evidence type="ECO:0000313" key="7">
    <source>
        <dbReference type="Proteomes" id="UP000678276"/>
    </source>
</evidence>
<name>A0ABS4BLI8_9HYPH</name>
<dbReference type="PANTHER" id="PTHR30290">
    <property type="entry name" value="PERIPLASMIC BINDING COMPONENT OF ABC TRANSPORTER"/>
    <property type="match status" value="1"/>
</dbReference>
<comment type="subcellular location">
    <subcellularLocation>
        <location evidence="1">Periplasm</location>
    </subcellularLocation>
</comment>
<dbReference type="InterPro" id="IPR039424">
    <property type="entry name" value="SBP_5"/>
</dbReference>
<keyword evidence="7" id="KW-1185">Reference proteome</keyword>
<dbReference type="PANTHER" id="PTHR30290:SF38">
    <property type="entry name" value="D,D-DIPEPTIDE-BINDING PERIPLASMIC PROTEIN DDPA-RELATED"/>
    <property type="match status" value="1"/>
</dbReference>
<dbReference type="EMBL" id="JAGJCF010000013">
    <property type="protein sequence ID" value="MBP0617015.1"/>
    <property type="molecule type" value="Genomic_DNA"/>
</dbReference>
<reference evidence="6 7" key="1">
    <citation type="submission" date="2021-04" db="EMBL/GenBank/DDBJ databases">
        <title>Whole genome sequence of Jiella sp. KSK16Y-1.</title>
        <authorList>
            <person name="Tuo L."/>
        </authorList>
    </citation>
    <scope>NUCLEOTIDE SEQUENCE [LARGE SCALE GENOMIC DNA]</scope>
    <source>
        <strain evidence="6 7">KSK16Y-1</strain>
    </source>
</reference>
<dbReference type="Gene3D" id="3.40.190.10">
    <property type="entry name" value="Periplasmic binding protein-like II"/>
    <property type="match status" value="1"/>
</dbReference>
<evidence type="ECO:0000256" key="4">
    <source>
        <dbReference type="SAM" id="SignalP"/>
    </source>
</evidence>
<dbReference type="InterPro" id="IPR030678">
    <property type="entry name" value="Peptide/Ni-bd"/>
</dbReference>